<gene>
    <name evidence="4" type="ORF">TSOC_003925</name>
</gene>
<dbReference type="InterPro" id="IPR000719">
    <property type="entry name" value="Prot_kinase_dom"/>
</dbReference>
<dbReference type="SUPFAM" id="SSF56112">
    <property type="entry name" value="Protein kinase-like (PK-like)"/>
    <property type="match status" value="1"/>
</dbReference>
<sequence>MLTLWQVAAQLQAEGPAVELAQGQQLSLATLSLFLVDVSRPFGAFPTLPNLALSALFRVPAGASLQLTDVVIVLSVPDMSDFMRSVCSVSDTDAWTYNPGVVIDDGYVYLLNHTSRAPSESGVAGEGGEVRWSNVHLICTGFALPPPLPCAARPATAASELGASGRMVEYVEGPIYLSLTTDLALQDRSWEQAVVAPGSLLVLLGDPSLEQRRGRRTTLDLGALEGAWLGSQGATVSQLRDLQLVNLPYSTRPLEPYNLLALGMQSFGRTGSGDTNVSSIAPFEQHPSLRLARCTLVVSDSELAFLSRAAAASASGIGVPNLATLFGAGVPQPRIGINSTDEDQAQGRLALEFLQIGNLVALSNVMLQSASAYTSQPAAATEEAPPPEPLLPSALVWPPLSLYDEEVALQWGAIGRVALSSPITLRDLVLYNLAPGGAYPAEGASSGGDAPLVPAAQLLGANAVWTNSSLPLWFFQCARADEDLQQLLLSSGGQAGVGAAVLAALPPRLVLANISLVVPEAEWRALAAAVLLQHAPYSMQAAQQDPQRQLRWSDHRRLAEAGEALEVQAGASATDALLGFAATSRVASYNYSGGVLVLAEARWYGVRGSDVTVTYKLPDGAPPDATLLPYSGIVLPYQELAGEFGGVYLVRKSHPALHAVGLRGAPPPGALLQPHAPQPPIRSLERLPVEAAVVAASGDGKPAWLVPVVATASALGGVTVLAAALWGVLARRRRRRCQSEGHQGAAKAVFYAAPGKPDPACGSRSVDCKVLGYDTATTSSLVTNNPSTTTRPWPRSDQGVPEVSLTAYATSMAMSTAEPSDVRVDVGSGGSQDAPAHGSWLSSRAEALLGGSLSAEEETAVKGEFVHDIEDFSDSGMPVGQPFTPPLAAYLLAASCGDEVHCLCTTECSAHESSPPALGVLFQAYFGDLRDKVSCGNARSAAAQPPEPLAAVANSGDGAASGAVQPRGRPHHGHEPSTAGAQLLQSIRTLEAELCDPDLVVNVFLGSGSWGRVYGGTWRGVPVAIKMLVVPGSGGDKDIRARQRVALEAAISLSMSHPNVVATYTYEIKPLVHQPSTADPSAIGSMGISGEPEPADADAYKLYIVQELCNGDSLGHALGAGMAGSIVRGGFHKQVALRLAADVALGMAHVHSCRIVHGDLKPGGLRCVLLPGGLAENSKRVGGAGSANDPSGGSCNGQGGGAAMPTVQLTAKVADFGLSLPLEVGATHASRRFHGTPMYSAPEVLVMGRQSPQADVWSFGLLLLELFYGCALPTMKALHDRLMAESEQGAAGSQRRPLEEMLMQELFNSPNHLFAALAASCLHIDPHARPPFEELAAQLLEMCVSGTGDEYDDAH</sequence>
<comment type="caution">
    <text evidence="4">The sequence shown here is derived from an EMBL/GenBank/DDBJ whole genome shotgun (WGS) entry which is preliminary data.</text>
</comment>
<dbReference type="PROSITE" id="PS50011">
    <property type="entry name" value="PROTEIN_KINASE_DOM"/>
    <property type="match status" value="1"/>
</dbReference>
<evidence type="ECO:0000256" key="2">
    <source>
        <dbReference type="SAM" id="MobiDB-lite"/>
    </source>
</evidence>
<protein>
    <submittedName>
        <fullName evidence="4">Tyrosine-protein kinase transforming protein Src</fullName>
    </submittedName>
</protein>
<dbReference type="GO" id="GO:0004674">
    <property type="term" value="F:protein serine/threonine kinase activity"/>
    <property type="evidence" value="ECO:0007669"/>
    <property type="project" value="TreeGrafter"/>
</dbReference>
<feature type="domain" description="Protein kinase" evidence="3">
    <location>
        <begin position="999"/>
        <end position="1355"/>
    </location>
</feature>
<dbReference type="Gene3D" id="3.30.200.20">
    <property type="entry name" value="Phosphorylase Kinase, domain 1"/>
    <property type="match status" value="1"/>
</dbReference>
<proteinExistence type="predicted"/>
<accession>A0A2J8AA89</accession>
<keyword evidence="1" id="KW-0547">Nucleotide-binding</keyword>
<dbReference type="EMBL" id="PGGS01000090">
    <property type="protein sequence ID" value="PNH09439.1"/>
    <property type="molecule type" value="Genomic_DNA"/>
</dbReference>
<dbReference type="Gene3D" id="1.10.510.10">
    <property type="entry name" value="Transferase(Phosphotransferase) domain 1"/>
    <property type="match status" value="1"/>
</dbReference>
<evidence type="ECO:0000313" key="4">
    <source>
        <dbReference type="EMBL" id="PNH09439.1"/>
    </source>
</evidence>
<dbReference type="Proteomes" id="UP000236333">
    <property type="component" value="Unassembled WGS sequence"/>
</dbReference>
<keyword evidence="5" id="KW-1185">Reference proteome</keyword>
<keyword evidence="4" id="KW-0418">Kinase</keyword>
<feature type="region of interest" description="Disordered" evidence="2">
    <location>
        <begin position="938"/>
        <end position="977"/>
    </location>
</feature>
<name>A0A2J8AA89_9CHLO</name>
<dbReference type="InterPro" id="IPR011009">
    <property type="entry name" value="Kinase-like_dom_sf"/>
</dbReference>
<reference evidence="4 5" key="1">
    <citation type="journal article" date="2017" name="Mol. Biol. Evol.">
        <title>The 4-celled Tetrabaena socialis nuclear genome reveals the essential components for genetic control of cell number at the origin of multicellularity in the volvocine lineage.</title>
        <authorList>
            <person name="Featherston J."/>
            <person name="Arakaki Y."/>
            <person name="Hanschen E.R."/>
            <person name="Ferris P.J."/>
            <person name="Michod R.E."/>
            <person name="Olson B.J.S.C."/>
            <person name="Nozaki H."/>
            <person name="Durand P.M."/>
        </authorList>
    </citation>
    <scope>NUCLEOTIDE SEQUENCE [LARGE SCALE GENOMIC DNA]</scope>
    <source>
        <strain evidence="4 5">NIES-571</strain>
    </source>
</reference>
<feature type="binding site" evidence="1">
    <location>
        <position position="1026"/>
    </location>
    <ligand>
        <name>ATP</name>
        <dbReference type="ChEBI" id="CHEBI:30616"/>
    </ligand>
</feature>
<keyword evidence="4" id="KW-0808">Transferase</keyword>
<keyword evidence="1" id="KW-0067">ATP-binding</keyword>
<dbReference type="InterPro" id="IPR017441">
    <property type="entry name" value="Protein_kinase_ATP_BS"/>
</dbReference>
<dbReference type="OrthoDB" id="548819at2759"/>
<evidence type="ECO:0000259" key="3">
    <source>
        <dbReference type="PROSITE" id="PS50011"/>
    </source>
</evidence>
<dbReference type="PANTHER" id="PTHR44329">
    <property type="entry name" value="SERINE/THREONINE-PROTEIN KINASE TNNI3K-RELATED"/>
    <property type="match status" value="1"/>
</dbReference>
<dbReference type="Pfam" id="PF00069">
    <property type="entry name" value="Pkinase"/>
    <property type="match status" value="1"/>
</dbReference>
<organism evidence="4 5">
    <name type="scientific">Tetrabaena socialis</name>
    <dbReference type="NCBI Taxonomy" id="47790"/>
    <lineage>
        <taxon>Eukaryota</taxon>
        <taxon>Viridiplantae</taxon>
        <taxon>Chlorophyta</taxon>
        <taxon>core chlorophytes</taxon>
        <taxon>Chlorophyceae</taxon>
        <taxon>CS clade</taxon>
        <taxon>Chlamydomonadales</taxon>
        <taxon>Tetrabaenaceae</taxon>
        <taxon>Tetrabaena</taxon>
    </lineage>
</organism>
<evidence type="ECO:0000256" key="1">
    <source>
        <dbReference type="PROSITE-ProRule" id="PRU10141"/>
    </source>
</evidence>
<feature type="region of interest" description="Disordered" evidence="2">
    <location>
        <begin position="1180"/>
        <end position="1199"/>
    </location>
</feature>
<dbReference type="PROSITE" id="PS00107">
    <property type="entry name" value="PROTEIN_KINASE_ATP"/>
    <property type="match status" value="1"/>
</dbReference>
<evidence type="ECO:0000313" key="5">
    <source>
        <dbReference type="Proteomes" id="UP000236333"/>
    </source>
</evidence>
<dbReference type="InterPro" id="IPR051681">
    <property type="entry name" value="Ser/Thr_Kinases-Pseudokinases"/>
</dbReference>
<dbReference type="GO" id="GO:0005524">
    <property type="term" value="F:ATP binding"/>
    <property type="evidence" value="ECO:0007669"/>
    <property type="project" value="UniProtKB-UniRule"/>
</dbReference>